<gene>
    <name evidence="10" type="ORF">AGOR_G00091070</name>
</gene>
<keyword evidence="11" id="KW-1185">Reference proteome</keyword>
<evidence type="ECO:0000256" key="6">
    <source>
        <dbReference type="ARBA" id="ARBA00022989"/>
    </source>
</evidence>
<keyword evidence="4 9" id="KW-0812">Transmembrane</keyword>
<dbReference type="GO" id="GO:0005743">
    <property type="term" value="C:mitochondrial inner membrane"/>
    <property type="evidence" value="ECO:0007669"/>
    <property type="project" value="UniProtKB-SubCell"/>
</dbReference>
<organism evidence="10 11">
    <name type="scientific">Albula goreensis</name>
    <dbReference type="NCBI Taxonomy" id="1534307"/>
    <lineage>
        <taxon>Eukaryota</taxon>
        <taxon>Metazoa</taxon>
        <taxon>Chordata</taxon>
        <taxon>Craniata</taxon>
        <taxon>Vertebrata</taxon>
        <taxon>Euteleostomi</taxon>
        <taxon>Actinopterygii</taxon>
        <taxon>Neopterygii</taxon>
        <taxon>Teleostei</taxon>
        <taxon>Albuliformes</taxon>
        <taxon>Albulidae</taxon>
        <taxon>Albula</taxon>
    </lineage>
</organism>
<dbReference type="Proteomes" id="UP000829720">
    <property type="component" value="Unassembled WGS sequence"/>
</dbReference>
<dbReference type="EMBL" id="JAERUA010000008">
    <property type="protein sequence ID" value="KAI1896075.1"/>
    <property type="molecule type" value="Genomic_DNA"/>
</dbReference>
<feature type="transmembrane region" description="Helical" evidence="9">
    <location>
        <begin position="131"/>
        <end position="149"/>
    </location>
</feature>
<feature type="transmembrane region" description="Helical" evidence="9">
    <location>
        <begin position="155"/>
        <end position="175"/>
    </location>
</feature>
<comment type="similarity">
    <text evidence="2">Belongs to the TMEM186 family.</text>
</comment>
<evidence type="ECO:0000256" key="9">
    <source>
        <dbReference type="SAM" id="Phobius"/>
    </source>
</evidence>
<dbReference type="PANTHER" id="PTHR13603">
    <property type="entry name" value="TRANSMEMBRANE PROTEIN 186"/>
    <property type="match status" value="1"/>
</dbReference>
<evidence type="ECO:0000313" key="11">
    <source>
        <dbReference type="Proteomes" id="UP000829720"/>
    </source>
</evidence>
<keyword evidence="8 9" id="KW-0472">Membrane</keyword>
<sequence length="265" mass="30034">MHSDPENITTHIAPNALLDMHIAIAGILYLLSPSLKDRPMLLLALVPSSALGCRGHLVLRHCRKLLTGARPLPHGASRALPRKIAPINHCRMVSTVPHNQTQLKPDDPHKFTLIYSFPAIRMLRVVSRLKLLQTGITLLLLPPVHYFYFHGQASYDLMCYSTGIAVFAAIMLYSLSHYLRRVVGMMYLDNSKTTLKVSHLTFWGHRRDVYMPVTDVMTLGDTGDTRTEPLLRLKRYSCPDTLYFSTRLGRVVDKQAFELVFGRFP</sequence>
<comment type="caution">
    <text evidence="10">The sequence shown here is derived from an EMBL/GenBank/DDBJ whole genome shotgun (WGS) entry which is preliminary data.</text>
</comment>
<dbReference type="AlphaFoldDB" id="A0A8T3DPC1"/>
<evidence type="ECO:0000313" key="10">
    <source>
        <dbReference type="EMBL" id="KAI1896075.1"/>
    </source>
</evidence>
<evidence type="ECO:0000256" key="3">
    <source>
        <dbReference type="ARBA" id="ARBA00014604"/>
    </source>
</evidence>
<keyword evidence="6 9" id="KW-1133">Transmembrane helix</keyword>
<evidence type="ECO:0000256" key="4">
    <source>
        <dbReference type="ARBA" id="ARBA00022692"/>
    </source>
</evidence>
<reference evidence="10" key="1">
    <citation type="submission" date="2021-01" db="EMBL/GenBank/DDBJ databases">
        <authorList>
            <person name="Zahm M."/>
            <person name="Roques C."/>
            <person name="Cabau C."/>
            <person name="Klopp C."/>
            <person name="Donnadieu C."/>
            <person name="Jouanno E."/>
            <person name="Lampietro C."/>
            <person name="Louis A."/>
            <person name="Herpin A."/>
            <person name="Echchiki A."/>
            <person name="Berthelot C."/>
            <person name="Parey E."/>
            <person name="Roest-Crollius H."/>
            <person name="Braasch I."/>
            <person name="Postlethwait J."/>
            <person name="Bobe J."/>
            <person name="Montfort J."/>
            <person name="Bouchez O."/>
            <person name="Begum T."/>
            <person name="Mejri S."/>
            <person name="Adams A."/>
            <person name="Chen W.-J."/>
            <person name="Guiguen Y."/>
        </authorList>
    </citation>
    <scope>NUCLEOTIDE SEQUENCE</scope>
    <source>
        <tissue evidence="10">Blood</tissue>
    </source>
</reference>
<feature type="transmembrane region" description="Helical" evidence="9">
    <location>
        <begin position="12"/>
        <end position="31"/>
    </location>
</feature>
<dbReference type="OrthoDB" id="6147888at2759"/>
<comment type="subcellular location">
    <subcellularLocation>
        <location evidence="1">Mitochondrion inner membrane</location>
        <topology evidence="1">Multi-pass membrane protein</topology>
    </subcellularLocation>
</comment>
<evidence type="ECO:0000256" key="5">
    <source>
        <dbReference type="ARBA" id="ARBA00022792"/>
    </source>
</evidence>
<protein>
    <recommendedName>
        <fullName evidence="3">Transmembrane protein 186</fullName>
    </recommendedName>
</protein>
<keyword evidence="5" id="KW-0999">Mitochondrion inner membrane</keyword>
<evidence type="ECO:0000256" key="7">
    <source>
        <dbReference type="ARBA" id="ARBA00023128"/>
    </source>
</evidence>
<dbReference type="InterPro" id="IPR026571">
    <property type="entry name" value="Tmem186"/>
</dbReference>
<name>A0A8T3DPC1_9TELE</name>
<evidence type="ECO:0000256" key="2">
    <source>
        <dbReference type="ARBA" id="ARBA00007020"/>
    </source>
</evidence>
<proteinExistence type="inferred from homology"/>
<dbReference type="PANTHER" id="PTHR13603:SF1">
    <property type="entry name" value="TRANSMEMBRANE PROTEIN 186"/>
    <property type="match status" value="1"/>
</dbReference>
<keyword evidence="7" id="KW-0496">Mitochondrion</keyword>
<evidence type="ECO:0000256" key="1">
    <source>
        <dbReference type="ARBA" id="ARBA00004448"/>
    </source>
</evidence>
<accession>A0A8T3DPC1</accession>
<evidence type="ECO:0000256" key="8">
    <source>
        <dbReference type="ARBA" id="ARBA00023136"/>
    </source>
</evidence>